<dbReference type="AlphaFoldDB" id="F2JPA4"/>
<evidence type="ECO:0000256" key="6">
    <source>
        <dbReference type="ARBA" id="ARBA00022741"/>
    </source>
</evidence>
<name>F2JPA4_CELLD</name>
<dbReference type="PIRSF" id="PIRSF000513">
    <property type="entry name" value="Thz_kinase"/>
    <property type="match status" value="1"/>
</dbReference>
<dbReference type="InterPro" id="IPR000417">
    <property type="entry name" value="Hyethyz_kinase"/>
</dbReference>
<dbReference type="GO" id="GO:0000287">
    <property type="term" value="F:magnesium ion binding"/>
    <property type="evidence" value="ECO:0007669"/>
    <property type="project" value="UniProtKB-UniRule"/>
</dbReference>
<dbReference type="SUPFAM" id="SSF53613">
    <property type="entry name" value="Ribokinase-like"/>
    <property type="match status" value="1"/>
</dbReference>
<keyword evidence="8 11" id="KW-0067">ATP-binding</keyword>
<comment type="catalytic activity">
    <reaction evidence="1 11">
        <text>5-(2-hydroxyethyl)-4-methylthiazole + ATP = 4-methyl-5-(2-phosphooxyethyl)-thiazole + ADP + H(+)</text>
        <dbReference type="Rhea" id="RHEA:24212"/>
        <dbReference type="ChEBI" id="CHEBI:15378"/>
        <dbReference type="ChEBI" id="CHEBI:17957"/>
        <dbReference type="ChEBI" id="CHEBI:30616"/>
        <dbReference type="ChEBI" id="CHEBI:58296"/>
        <dbReference type="ChEBI" id="CHEBI:456216"/>
        <dbReference type="EC" id="2.7.1.50"/>
    </reaction>
</comment>
<accession>F2JPA4</accession>
<comment type="cofactor">
    <cofactor evidence="2 11">
        <name>Mg(2+)</name>
        <dbReference type="ChEBI" id="CHEBI:18420"/>
    </cofactor>
</comment>
<dbReference type="Gene3D" id="3.40.1190.20">
    <property type="match status" value="1"/>
</dbReference>
<dbReference type="KEGG" id="cle:Clole_3148"/>
<keyword evidence="13" id="KW-1185">Reference proteome</keyword>
<protein>
    <recommendedName>
        <fullName evidence="11">Hydroxyethylthiazole kinase</fullName>
        <ecNumber evidence="11">2.7.1.50</ecNumber>
    </recommendedName>
    <alternativeName>
        <fullName evidence="11">4-methyl-5-beta-hydroxyethylthiazole kinase</fullName>
        <shortName evidence="11">TH kinase</shortName>
        <shortName evidence="11">Thz kinase</shortName>
    </alternativeName>
</protein>
<evidence type="ECO:0000256" key="4">
    <source>
        <dbReference type="ARBA" id="ARBA00022679"/>
    </source>
</evidence>
<comment type="pathway">
    <text evidence="3 11">Cofactor biosynthesis; thiamine diphosphate biosynthesis; 4-methyl-5-(2-phosphoethyl)-thiazole from 5-(2-hydroxyethyl)-4-methylthiazole: step 1/1.</text>
</comment>
<reference evidence="12 13" key="1">
    <citation type="journal article" date="2011" name="J. Bacteriol.">
        <title>Complete genome sequence of the cellulose-degrading bacterium Cellulosilyticum lentocellum.</title>
        <authorList>
            <consortium name="US DOE Joint Genome Institute"/>
            <person name="Miller D.A."/>
            <person name="Suen G."/>
            <person name="Bruce D."/>
            <person name="Copeland A."/>
            <person name="Cheng J.F."/>
            <person name="Detter C."/>
            <person name="Goodwin L.A."/>
            <person name="Han C.S."/>
            <person name="Hauser L.J."/>
            <person name="Land M.L."/>
            <person name="Lapidus A."/>
            <person name="Lucas S."/>
            <person name="Meincke L."/>
            <person name="Pitluck S."/>
            <person name="Tapia R."/>
            <person name="Teshima H."/>
            <person name="Woyke T."/>
            <person name="Fox B.G."/>
            <person name="Angert E.R."/>
            <person name="Currie C.R."/>
        </authorList>
    </citation>
    <scope>NUCLEOTIDE SEQUENCE [LARGE SCALE GENOMIC DNA]</scope>
    <source>
        <strain evidence="13">ATCC 49066 / DSM 5427 / NCIMB 11756 / RHM5</strain>
    </source>
</reference>
<keyword evidence="4 11" id="KW-0808">Transferase</keyword>
<evidence type="ECO:0000256" key="9">
    <source>
        <dbReference type="ARBA" id="ARBA00022842"/>
    </source>
</evidence>
<evidence type="ECO:0000256" key="5">
    <source>
        <dbReference type="ARBA" id="ARBA00022723"/>
    </source>
</evidence>
<feature type="binding site" evidence="11">
    <location>
        <position position="197"/>
    </location>
    <ligand>
        <name>substrate</name>
    </ligand>
</feature>
<evidence type="ECO:0000313" key="13">
    <source>
        <dbReference type="Proteomes" id="UP000008467"/>
    </source>
</evidence>
<dbReference type="eggNOG" id="COG2145">
    <property type="taxonomic scope" value="Bacteria"/>
</dbReference>
<dbReference type="HOGENOM" id="CLU_019943_0_0_9"/>
<dbReference type="GO" id="GO:0009228">
    <property type="term" value="P:thiamine biosynthetic process"/>
    <property type="evidence" value="ECO:0007669"/>
    <property type="project" value="UniProtKB-KW"/>
</dbReference>
<dbReference type="PRINTS" id="PR01099">
    <property type="entry name" value="HYETHTZKNASE"/>
</dbReference>
<keyword evidence="6 11" id="KW-0547">Nucleotide-binding</keyword>
<keyword evidence="9 11" id="KW-0460">Magnesium</keyword>
<evidence type="ECO:0000313" key="12">
    <source>
        <dbReference type="EMBL" id="ADZ84843.1"/>
    </source>
</evidence>
<evidence type="ECO:0000256" key="10">
    <source>
        <dbReference type="ARBA" id="ARBA00022977"/>
    </source>
</evidence>
<evidence type="ECO:0000256" key="3">
    <source>
        <dbReference type="ARBA" id="ARBA00004868"/>
    </source>
</evidence>
<feature type="binding site" evidence="11">
    <location>
        <position position="41"/>
    </location>
    <ligand>
        <name>substrate</name>
    </ligand>
</feature>
<dbReference type="UniPathway" id="UPA00060">
    <property type="reaction ID" value="UER00139"/>
</dbReference>
<feature type="binding site" evidence="11">
    <location>
        <position position="170"/>
    </location>
    <ligand>
        <name>ATP</name>
        <dbReference type="ChEBI" id="CHEBI:30616"/>
    </ligand>
</feature>
<gene>
    <name evidence="11" type="primary">thiM</name>
    <name evidence="12" type="ordered locus">Clole_3148</name>
</gene>
<feature type="binding site" evidence="11">
    <location>
        <position position="117"/>
    </location>
    <ligand>
        <name>ATP</name>
        <dbReference type="ChEBI" id="CHEBI:30616"/>
    </ligand>
</feature>
<dbReference type="RefSeq" id="WP_013658121.1">
    <property type="nucleotide sequence ID" value="NC_015275.1"/>
</dbReference>
<dbReference type="InterPro" id="IPR029056">
    <property type="entry name" value="Ribokinase-like"/>
</dbReference>
<evidence type="ECO:0000256" key="8">
    <source>
        <dbReference type="ARBA" id="ARBA00022840"/>
    </source>
</evidence>
<keyword evidence="7 11" id="KW-0418">Kinase</keyword>
<dbReference type="EMBL" id="CP002582">
    <property type="protein sequence ID" value="ADZ84843.1"/>
    <property type="molecule type" value="Genomic_DNA"/>
</dbReference>
<dbReference type="NCBIfam" id="NF006830">
    <property type="entry name" value="PRK09355.1"/>
    <property type="match status" value="1"/>
</dbReference>
<keyword evidence="5 11" id="KW-0479">Metal-binding</keyword>
<proteinExistence type="inferred from homology"/>
<organism evidence="12 13">
    <name type="scientific">Cellulosilyticum lentocellum (strain ATCC 49066 / DSM 5427 / NCIMB 11756 / RHM5)</name>
    <name type="common">Clostridium lentocellum</name>
    <dbReference type="NCBI Taxonomy" id="642492"/>
    <lineage>
        <taxon>Bacteria</taxon>
        <taxon>Bacillati</taxon>
        <taxon>Bacillota</taxon>
        <taxon>Clostridia</taxon>
        <taxon>Lachnospirales</taxon>
        <taxon>Cellulosilyticaceae</taxon>
        <taxon>Cellulosilyticum</taxon>
    </lineage>
</organism>
<dbReference type="Proteomes" id="UP000008467">
    <property type="component" value="Chromosome"/>
</dbReference>
<comment type="similarity">
    <text evidence="11">Belongs to the Thz kinase family.</text>
</comment>
<dbReference type="EC" id="2.7.1.50" evidence="11"/>
<sequence>MLDDVIEKVRRQVPLIHCITNYVTVNDVANSLLAAGGSPIMADDLGEVEEMTSLCQGLVLNIGTLNRRTTASMLSAGKKANELGHVVVLDPVGAGASKLRTETALQLIKEIHFDVIRGNISEIKTLVFGDGNTQGVDAAEGDVVTEENLDEMICFARKLSERTGAIIAITGAIDLVVNTSKAYVIRNGNPLMAKITGTGCMLTGIMAAYVAAHREKAIEAAVMAISAMGYCGEIAYEKLKQIEGGTSTYKMLMIDEISKLTDEKLKGGCKIEVR</sequence>
<dbReference type="GO" id="GO:0005524">
    <property type="term" value="F:ATP binding"/>
    <property type="evidence" value="ECO:0007669"/>
    <property type="project" value="UniProtKB-UniRule"/>
</dbReference>
<keyword evidence="10 11" id="KW-0784">Thiamine biosynthesis</keyword>
<dbReference type="HAMAP" id="MF_00228">
    <property type="entry name" value="Thz_kinase"/>
    <property type="match status" value="1"/>
</dbReference>
<dbReference type="GO" id="GO:0004417">
    <property type="term" value="F:hydroxyethylthiazole kinase activity"/>
    <property type="evidence" value="ECO:0007669"/>
    <property type="project" value="UniProtKB-UniRule"/>
</dbReference>
<evidence type="ECO:0000256" key="11">
    <source>
        <dbReference type="HAMAP-Rule" id="MF_00228"/>
    </source>
</evidence>
<evidence type="ECO:0000256" key="7">
    <source>
        <dbReference type="ARBA" id="ARBA00022777"/>
    </source>
</evidence>
<evidence type="ECO:0000256" key="1">
    <source>
        <dbReference type="ARBA" id="ARBA00001771"/>
    </source>
</evidence>
<dbReference type="CDD" id="cd01170">
    <property type="entry name" value="THZ_kinase"/>
    <property type="match status" value="1"/>
</dbReference>
<dbReference type="GO" id="GO:0009229">
    <property type="term" value="P:thiamine diphosphate biosynthetic process"/>
    <property type="evidence" value="ECO:0007669"/>
    <property type="project" value="UniProtKB-UniRule"/>
</dbReference>
<dbReference type="Pfam" id="PF02110">
    <property type="entry name" value="HK"/>
    <property type="match status" value="1"/>
</dbReference>
<comment type="function">
    <text evidence="11">Catalyzes the phosphorylation of the hydroxyl group of 4-methyl-5-beta-hydroxyethylthiazole (THZ).</text>
</comment>
<evidence type="ECO:0000256" key="2">
    <source>
        <dbReference type="ARBA" id="ARBA00001946"/>
    </source>
</evidence>
<dbReference type="STRING" id="642492.Clole_3148"/>